<sequence length="152" mass="17523">MQLQKGTKESSSLAAKGTPTIRFGAKDVEPHGLTWFSLEKEAKYSPKNWIDEGRLALAFRTIHDKVREFGLLREFYENWDTSFGESNERLQGRVPRYATGVPDTMPRRVCAHEGLPGSSPARWRYVMQAHLYARRYVMQAIYARDDMPRQGV</sequence>
<keyword evidence="2" id="KW-1185">Reference proteome</keyword>
<organism evidence="1 2">
    <name type="scientific">Datura stramonium</name>
    <name type="common">Jimsonweed</name>
    <name type="synonym">Common thornapple</name>
    <dbReference type="NCBI Taxonomy" id="4076"/>
    <lineage>
        <taxon>Eukaryota</taxon>
        <taxon>Viridiplantae</taxon>
        <taxon>Streptophyta</taxon>
        <taxon>Embryophyta</taxon>
        <taxon>Tracheophyta</taxon>
        <taxon>Spermatophyta</taxon>
        <taxon>Magnoliopsida</taxon>
        <taxon>eudicotyledons</taxon>
        <taxon>Gunneridae</taxon>
        <taxon>Pentapetalae</taxon>
        <taxon>asterids</taxon>
        <taxon>lamiids</taxon>
        <taxon>Solanales</taxon>
        <taxon>Solanaceae</taxon>
        <taxon>Solanoideae</taxon>
        <taxon>Datureae</taxon>
        <taxon>Datura</taxon>
    </lineage>
</organism>
<dbReference type="EMBL" id="JACEIK010004948">
    <property type="protein sequence ID" value="MCD9646889.1"/>
    <property type="molecule type" value="Genomic_DNA"/>
</dbReference>
<accession>A0ABS8VJ40</accession>
<gene>
    <name evidence="1" type="ORF">HAX54_037130</name>
</gene>
<proteinExistence type="predicted"/>
<comment type="caution">
    <text evidence="1">The sequence shown here is derived from an EMBL/GenBank/DDBJ whole genome shotgun (WGS) entry which is preliminary data.</text>
</comment>
<evidence type="ECO:0000313" key="2">
    <source>
        <dbReference type="Proteomes" id="UP000823775"/>
    </source>
</evidence>
<protein>
    <submittedName>
        <fullName evidence="1">Uncharacterized protein</fullName>
    </submittedName>
</protein>
<reference evidence="1 2" key="1">
    <citation type="journal article" date="2021" name="BMC Genomics">
        <title>Datura genome reveals duplications of psychoactive alkaloid biosynthetic genes and high mutation rate following tissue culture.</title>
        <authorList>
            <person name="Rajewski A."/>
            <person name="Carter-House D."/>
            <person name="Stajich J."/>
            <person name="Litt A."/>
        </authorList>
    </citation>
    <scope>NUCLEOTIDE SEQUENCE [LARGE SCALE GENOMIC DNA]</scope>
    <source>
        <strain evidence="1">AR-01</strain>
    </source>
</reference>
<dbReference type="Proteomes" id="UP000823775">
    <property type="component" value="Unassembled WGS sequence"/>
</dbReference>
<evidence type="ECO:0000313" key="1">
    <source>
        <dbReference type="EMBL" id="MCD9646889.1"/>
    </source>
</evidence>
<name>A0ABS8VJ40_DATST</name>